<name>A0A0F9NWW5_9ZZZZ</name>
<proteinExistence type="predicted"/>
<organism evidence="1">
    <name type="scientific">marine sediment metagenome</name>
    <dbReference type="NCBI Taxonomy" id="412755"/>
    <lineage>
        <taxon>unclassified sequences</taxon>
        <taxon>metagenomes</taxon>
        <taxon>ecological metagenomes</taxon>
    </lineage>
</organism>
<comment type="caution">
    <text evidence="1">The sequence shown here is derived from an EMBL/GenBank/DDBJ whole genome shotgun (WGS) entry which is preliminary data.</text>
</comment>
<evidence type="ECO:0000313" key="1">
    <source>
        <dbReference type="EMBL" id="KKN22299.1"/>
    </source>
</evidence>
<accession>A0A0F9NWW5</accession>
<protein>
    <submittedName>
        <fullName evidence="1">Uncharacterized protein</fullName>
    </submittedName>
</protein>
<dbReference type="AlphaFoldDB" id="A0A0F9NWW5"/>
<gene>
    <name evidence="1" type="ORF">LCGC14_0916640</name>
</gene>
<reference evidence="1" key="1">
    <citation type="journal article" date="2015" name="Nature">
        <title>Complex archaea that bridge the gap between prokaryotes and eukaryotes.</title>
        <authorList>
            <person name="Spang A."/>
            <person name="Saw J.H."/>
            <person name="Jorgensen S.L."/>
            <person name="Zaremba-Niedzwiedzka K."/>
            <person name="Martijn J."/>
            <person name="Lind A.E."/>
            <person name="van Eijk R."/>
            <person name="Schleper C."/>
            <person name="Guy L."/>
            <person name="Ettema T.J."/>
        </authorList>
    </citation>
    <scope>NUCLEOTIDE SEQUENCE</scope>
</reference>
<sequence length="157" mass="18453">MNYNILYVIDNVEFGGGARVFSQIIRGLNKERFNVLFWYEPYSFHVNIKPGRQMLLRYFWDAWLGLKDYKKFPTIESCVNDKIEESFGTKSWEEAQRICVQRACQNYIPYNPDLFGPYPDLLKPYLESPKYRLKYKDGKIVGRDEGGIIVSGYFSSA</sequence>
<dbReference type="EMBL" id="LAZR01003073">
    <property type="protein sequence ID" value="KKN22299.1"/>
    <property type="molecule type" value="Genomic_DNA"/>
</dbReference>